<dbReference type="Proteomes" id="UP001469553">
    <property type="component" value="Unassembled WGS sequence"/>
</dbReference>
<proteinExistence type="predicted"/>
<keyword evidence="3" id="KW-0472">Membrane</keyword>
<keyword evidence="5" id="KW-1185">Reference proteome</keyword>
<evidence type="ECO:0000313" key="4">
    <source>
        <dbReference type="EMBL" id="MEQ2312068.1"/>
    </source>
</evidence>
<evidence type="ECO:0000256" key="3">
    <source>
        <dbReference type="SAM" id="Phobius"/>
    </source>
</evidence>
<name>A0ABV1A0N1_9TELE</name>
<dbReference type="EMBL" id="JAHRIP010078088">
    <property type="protein sequence ID" value="MEQ2312068.1"/>
    <property type="molecule type" value="Genomic_DNA"/>
</dbReference>
<feature type="transmembrane region" description="Helical" evidence="3">
    <location>
        <begin position="246"/>
        <end position="269"/>
    </location>
</feature>
<feature type="transmembrane region" description="Helical" evidence="3">
    <location>
        <begin position="281"/>
        <end position="304"/>
    </location>
</feature>
<keyword evidence="3" id="KW-1133">Transmembrane helix</keyword>
<reference evidence="4 5" key="1">
    <citation type="submission" date="2021-06" db="EMBL/GenBank/DDBJ databases">
        <authorList>
            <person name="Palmer J.M."/>
        </authorList>
    </citation>
    <scope>NUCLEOTIDE SEQUENCE [LARGE SCALE GENOMIC DNA]</scope>
    <source>
        <strain evidence="4 5">AS_MEX2019</strain>
        <tissue evidence="4">Muscle</tissue>
    </source>
</reference>
<sequence length="364" mass="39016">MKTYLISGRKLDHDVQCGCSQVGLPGGEFVGVNVPSCPQSRTPDLIHGAAQAAESLLPYKPSDRTVPPCVFHGTVQSSMAEQGDDVAVLNGCQEEHKASSATFLPSHSPRTANGLLSPPLEDAVHASQSSLCDILQEKEKKTSTSTGTGTSLGMAAAVAAAGTGMDHSALIQLRAKNFKQKSDAHFVDVIREDSLMKDYFFKPPINKISLNFLERPLEKAYRSSYKEEVKNRVPVRTFASPTFSSFLDVLLSCFVFLALTVACFLPSLVNPASAGSPALAALILAPLAGLLDLASLVFSVRMAFYLEDLKSYSRSLALLVSGWVSRHLIGAVLVSLPAVSVLSHISIQLPLQVNPFCRKNTINS</sequence>
<organism evidence="4 5">
    <name type="scientific">Ameca splendens</name>
    <dbReference type="NCBI Taxonomy" id="208324"/>
    <lineage>
        <taxon>Eukaryota</taxon>
        <taxon>Metazoa</taxon>
        <taxon>Chordata</taxon>
        <taxon>Craniata</taxon>
        <taxon>Vertebrata</taxon>
        <taxon>Euteleostomi</taxon>
        <taxon>Actinopterygii</taxon>
        <taxon>Neopterygii</taxon>
        <taxon>Teleostei</taxon>
        <taxon>Neoteleostei</taxon>
        <taxon>Acanthomorphata</taxon>
        <taxon>Ovalentaria</taxon>
        <taxon>Atherinomorphae</taxon>
        <taxon>Cyprinodontiformes</taxon>
        <taxon>Goodeidae</taxon>
        <taxon>Ameca</taxon>
    </lineage>
</organism>
<evidence type="ECO:0000313" key="5">
    <source>
        <dbReference type="Proteomes" id="UP001469553"/>
    </source>
</evidence>
<evidence type="ECO:0000256" key="1">
    <source>
        <dbReference type="ARBA" id="ARBA00022741"/>
    </source>
</evidence>
<accession>A0ABV1A0N1</accession>
<keyword evidence="3" id="KW-0812">Transmembrane</keyword>
<dbReference type="PANTHER" id="PTHR45627:SF8">
    <property type="entry name" value="ADENYLATE CYCLASE TYPE 9"/>
    <property type="match status" value="1"/>
</dbReference>
<evidence type="ECO:0000256" key="2">
    <source>
        <dbReference type="ARBA" id="ARBA00023239"/>
    </source>
</evidence>
<protein>
    <submittedName>
        <fullName evidence="4">Uncharacterized protein</fullName>
    </submittedName>
</protein>
<gene>
    <name evidence="4" type="ORF">AMECASPLE_027186</name>
</gene>
<comment type="caution">
    <text evidence="4">The sequence shown here is derived from an EMBL/GenBank/DDBJ whole genome shotgun (WGS) entry which is preliminary data.</text>
</comment>
<keyword evidence="1" id="KW-0547">Nucleotide-binding</keyword>
<keyword evidence="2" id="KW-0456">Lyase</keyword>
<dbReference type="PANTHER" id="PTHR45627">
    <property type="entry name" value="ADENYLATE CYCLASE TYPE 1"/>
    <property type="match status" value="1"/>
</dbReference>